<comment type="subcellular location">
    <subcellularLocation>
        <location evidence="1">Cell membrane</location>
        <topology evidence="1">Multi-pass membrane protein</topology>
    </subcellularLocation>
</comment>
<feature type="transmembrane region" description="Helical" evidence="7">
    <location>
        <begin position="405"/>
        <end position="428"/>
    </location>
</feature>
<dbReference type="GO" id="GO:0005886">
    <property type="term" value="C:plasma membrane"/>
    <property type="evidence" value="ECO:0007669"/>
    <property type="project" value="UniProtKB-SubCell"/>
</dbReference>
<dbReference type="InterPro" id="IPR052031">
    <property type="entry name" value="Membrane_Transporter-Flippase"/>
</dbReference>
<evidence type="ECO:0000256" key="5">
    <source>
        <dbReference type="ARBA" id="ARBA00022989"/>
    </source>
</evidence>
<accession>L0KWE1</accession>
<keyword evidence="5 7" id="KW-1133">Transmembrane helix</keyword>
<gene>
    <name evidence="8" type="ordered locus">Metho_0083</name>
</gene>
<dbReference type="PANTHER" id="PTHR43549">
    <property type="entry name" value="MULTIDRUG RESISTANCE PROTEIN YPNP-RELATED"/>
    <property type="match status" value="1"/>
</dbReference>
<dbReference type="EMBL" id="CP003362">
    <property type="protein sequence ID" value="AGB48378.1"/>
    <property type="molecule type" value="Genomic_DNA"/>
</dbReference>
<dbReference type="InterPro" id="IPR048279">
    <property type="entry name" value="MdtK-like"/>
</dbReference>
<reference evidence="9" key="1">
    <citation type="submission" date="2012-02" db="EMBL/GenBank/DDBJ databases">
        <title>Complete sequence of chromosome of Methanomethylovorans hollandica DSM 15978.</title>
        <authorList>
            <person name="Lucas S."/>
            <person name="Copeland A."/>
            <person name="Lapidus A."/>
            <person name="Glavina del Rio T."/>
            <person name="Dalin E."/>
            <person name="Tice H."/>
            <person name="Bruce D."/>
            <person name="Goodwin L."/>
            <person name="Pitluck S."/>
            <person name="Peters L."/>
            <person name="Mikhailova N."/>
            <person name="Held B."/>
            <person name="Kyrpides N."/>
            <person name="Mavromatis K."/>
            <person name="Ivanova N."/>
            <person name="Brettin T."/>
            <person name="Detter J.C."/>
            <person name="Han C."/>
            <person name="Larimer F."/>
            <person name="Land M."/>
            <person name="Hauser L."/>
            <person name="Markowitz V."/>
            <person name="Cheng J.-F."/>
            <person name="Hugenholtz P."/>
            <person name="Woyke T."/>
            <person name="Wu D."/>
            <person name="Spring S."/>
            <person name="Schroeder M."/>
            <person name="Brambilla E."/>
            <person name="Klenk H.-P."/>
            <person name="Eisen J.A."/>
        </authorList>
    </citation>
    <scope>NUCLEOTIDE SEQUENCE [LARGE SCALE GENOMIC DNA]</scope>
    <source>
        <strain evidence="9">DSM 15978 / NBRC 107637 / DMS1</strain>
    </source>
</reference>
<dbReference type="GO" id="GO:0015297">
    <property type="term" value="F:antiporter activity"/>
    <property type="evidence" value="ECO:0007669"/>
    <property type="project" value="InterPro"/>
</dbReference>
<proteinExistence type="predicted"/>
<dbReference type="Proteomes" id="UP000010866">
    <property type="component" value="Chromosome"/>
</dbReference>
<evidence type="ECO:0000256" key="1">
    <source>
        <dbReference type="ARBA" id="ARBA00004651"/>
    </source>
</evidence>
<feature type="transmembrane region" description="Helical" evidence="7">
    <location>
        <begin position="372"/>
        <end position="393"/>
    </location>
</feature>
<feature type="transmembrane region" description="Helical" evidence="7">
    <location>
        <begin position="63"/>
        <end position="86"/>
    </location>
</feature>
<name>L0KWE1_METHD</name>
<evidence type="ECO:0000313" key="8">
    <source>
        <dbReference type="EMBL" id="AGB48378.1"/>
    </source>
</evidence>
<sequence>MNESSHTGEKHKPGHMTTGMKTLMGDPRKAILKLGMPMMLAMSVQMVYNLVDTFWVSGLGADALAAIGFVFPFFMAMIALSTGLGLGGGSAISRKLGSRDKKAADNVAVHTMFLMLLLTFLVSVPLFIFAKPIFIAAGAGKTVDLSMDYGRIVFAGGILIFFTNVASAILRSEGDAKRSMYAMIFGAVLNIILDPLFIYTFGMGIKGAAWATVLSLGITAAMIFKWLFLKNDTYVSFKFRDFIPDIGIIKEISKVGLPSAMQQLSMAFTMVIMNLVIIAVNNTDGVAVYAVGWRVVMIAIAPLVGIGTAVMTVSGFVYGGRSYKKLMPLLLYSIKLGIIIETGIAIFTFYLAPYIATVFTQAESSAHITEDITSFLKIAFLFYPTTAMGLLSSSLFQGTGKGTSSLIATIIRSLIMTPLFAFLFSYYLGMGLTGVWWGLVFGNVLGSIMTFGWVYLYVRKLQAHVPEKLSVVHGEF</sequence>
<feature type="transmembrane region" description="Helical" evidence="7">
    <location>
        <begin position="434"/>
        <end position="458"/>
    </location>
</feature>
<keyword evidence="6 7" id="KW-0472">Membrane</keyword>
<dbReference type="GO" id="GO:0042910">
    <property type="term" value="F:xenobiotic transmembrane transporter activity"/>
    <property type="evidence" value="ECO:0007669"/>
    <property type="project" value="InterPro"/>
</dbReference>
<dbReference type="GeneID" id="14407863"/>
<dbReference type="OrthoDB" id="214119at2157"/>
<dbReference type="STRING" id="867904.Metho_0083"/>
<dbReference type="Pfam" id="PF01554">
    <property type="entry name" value="MatE"/>
    <property type="match status" value="2"/>
</dbReference>
<evidence type="ECO:0000256" key="2">
    <source>
        <dbReference type="ARBA" id="ARBA00022448"/>
    </source>
</evidence>
<evidence type="ECO:0000256" key="4">
    <source>
        <dbReference type="ARBA" id="ARBA00022692"/>
    </source>
</evidence>
<dbReference type="InterPro" id="IPR002528">
    <property type="entry name" value="MATE_fam"/>
</dbReference>
<keyword evidence="3" id="KW-1003">Cell membrane</keyword>
<feature type="transmembrane region" description="Helical" evidence="7">
    <location>
        <begin position="107"/>
        <end position="129"/>
    </location>
</feature>
<dbReference type="HOGENOM" id="CLU_012893_0_1_2"/>
<keyword evidence="2" id="KW-0813">Transport</keyword>
<evidence type="ECO:0000256" key="6">
    <source>
        <dbReference type="ARBA" id="ARBA00023136"/>
    </source>
</evidence>
<feature type="transmembrane region" description="Helical" evidence="7">
    <location>
        <begin position="149"/>
        <end position="170"/>
    </location>
</feature>
<feature type="transmembrane region" description="Helical" evidence="7">
    <location>
        <begin position="30"/>
        <end position="51"/>
    </location>
</feature>
<evidence type="ECO:0000256" key="7">
    <source>
        <dbReference type="SAM" id="Phobius"/>
    </source>
</evidence>
<evidence type="ECO:0000313" key="9">
    <source>
        <dbReference type="Proteomes" id="UP000010866"/>
    </source>
</evidence>
<protein>
    <submittedName>
        <fullName evidence="8">Putative efflux protein, MATE family</fullName>
    </submittedName>
</protein>
<feature type="transmembrane region" description="Helical" evidence="7">
    <location>
        <begin position="208"/>
        <end position="228"/>
    </location>
</feature>
<dbReference type="PIRSF" id="PIRSF006603">
    <property type="entry name" value="DinF"/>
    <property type="match status" value="1"/>
</dbReference>
<feature type="transmembrane region" description="Helical" evidence="7">
    <location>
        <begin position="293"/>
        <end position="317"/>
    </location>
</feature>
<keyword evidence="9" id="KW-1185">Reference proteome</keyword>
<evidence type="ECO:0000256" key="3">
    <source>
        <dbReference type="ARBA" id="ARBA00022475"/>
    </source>
</evidence>
<organism evidence="8 9">
    <name type="scientific">Methanomethylovorans hollandica (strain DSM 15978 / NBRC 107637 / DMS1)</name>
    <dbReference type="NCBI Taxonomy" id="867904"/>
    <lineage>
        <taxon>Archaea</taxon>
        <taxon>Methanobacteriati</taxon>
        <taxon>Methanobacteriota</taxon>
        <taxon>Stenosarchaea group</taxon>
        <taxon>Methanomicrobia</taxon>
        <taxon>Methanosarcinales</taxon>
        <taxon>Methanosarcinaceae</taxon>
        <taxon>Methanomethylovorans</taxon>
    </lineage>
</organism>
<dbReference type="NCBIfam" id="TIGR00797">
    <property type="entry name" value="matE"/>
    <property type="match status" value="1"/>
</dbReference>
<keyword evidence="4 7" id="KW-0812">Transmembrane</keyword>
<dbReference type="AlphaFoldDB" id="L0KWE1"/>
<dbReference type="KEGG" id="mhz:Metho_0083"/>
<feature type="transmembrane region" description="Helical" evidence="7">
    <location>
        <begin position="329"/>
        <end position="352"/>
    </location>
</feature>
<dbReference type="CDD" id="cd13147">
    <property type="entry name" value="MATE_MJ0709_like"/>
    <property type="match status" value="1"/>
</dbReference>
<dbReference type="PANTHER" id="PTHR43549:SF2">
    <property type="entry name" value="MULTIDRUG RESISTANCE PROTEIN NORM-RELATED"/>
    <property type="match status" value="1"/>
</dbReference>
<dbReference type="RefSeq" id="WP_015323547.1">
    <property type="nucleotide sequence ID" value="NC_019977.1"/>
</dbReference>
<feature type="transmembrane region" description="Helical" evidence="7">
    <location>
        <begin position="182"/>
        <end position="202"/>
    </location>
</feature>